<dbReference type="InterPro" id="IPR036390">
    <property type="entry name" value="WH_DNA-bd_sf"/>
</dbReference>
<dbReference type="PANTHER" id="PTHR30346:SF28">
    <property type="entry name" value="HTH-TYPE TRANSCRIPTIONAL REGULATOR CYNR"/>
    <property type="match status" value="1"/>
</dbReference>
<comment type="caution">
    <text evidence="6">The sequence shown here is derived from an EMBL/GenBank/DDBJ whole genome shotgun (WGS) entry which is preliminary data.</text>
</comment>
<dbReference type="Gene3D" id="1.10.10.10">
    <property type="entry name" value="Winged helix-like DNA-binding domain superfamily/Winged helix DNA-binding domain"/>
    <property type="match status" value="1"/>
</dbReference>
<sequence length="336" mass="36653">MAVTRRSSCGRSVIGESWIQLSMLSNAHFDQPLCFTGMIEIRSLRYFLAVADAGSVTAAADLVHVTQPSLSRQIRALERLLGFDLFDRSDKRLVLNSAGRQFRGAAEELVARFELVERTAADIASGKLTSVRLTATRTTMRDVIAPFLAGWGPEDPMPTFQDELPADIYETLTHGADLAIGTERPSDALEWIPIARLPVWAFVPAGHPWAGRDRVRLADVLDEELLVLSEEHQSRRALDAAVRAAGLGYREQPVELSTPEVAQAMVAAGRGVTALSDDPRFGLVPVPIGPRDDTVSVRLYAAWARDHHASAALGAIAARLREFCIGTYGPEAAFDR</sequence>
<dbReference type="CDD" id="cd05466">
    <property type="entry name" value="PBP2_LTTR_substrate"/>
    <property type="match status" value="1"/>
</dbReference>
<dbReference type="Gene3D" id="3.40.190.290">
    <property type="match status" value="1"/>
</dbReference>
<keyword evidence="2" id="KW-0805">Transcription regulation</keyword>
<gene>
    <name evidence="6" type="ORF">EFK50_08700</name>
</gene>
<evidence type="ECO:0000313" key="6">
    <source>
        <dbReference type="EMBL" id="RNL61903.1"/>
    </source>
</evidence>
<name>A0A3N0CFY6_9ACTN</name>
<keyword evidence="7" id="KW-1185">Reference proteome</keyword>
<dbReference type="OrthoDB" id="3181812at2"/>
<dbReference type="InterPro" id="IPR036388">
    <property type="entry name" value="WH-like_DNA-bd_sf"/>
</dbReference>
<keyword evidence="4" id="KW-0804">Transcription</keyword>
<accession>A0A3N0CFY6</accession>
<organism evidence="6 7">
    <name type="scientific">Nocardioides marmoriginsengisoli</name>
    <dbReference type="NCBI Taxonomy" id="661483"/>
    <lineage>
        <taxon>Bacteria</taxon>
        <taxon>Bacillati</taxon>
        <taxon>Actinomycetota</taxon>
        <taxon>Actinomycetes</taxon>
        <taxon>Propionibacteriales</taxon>
        <taxon>Nocardioidaceae</taxon>
        <taxon>Nocardioides</taxon>
    </lineage>
</organism>
<dbReference type="PRINTS" id="PR00039">
    <property type="entry name" value="HTHLYSR"/>
</dbReference>
<dbReference type="FunFam" id="1.10.10.10:FF:000001">
    <property type="entry name" value="LysR family transcriptional regulator"/>
    <property type="match status" value="1"/>
</dbReference>
<evidence type="ECO:0000256" key="4">
    <source>
        <dbReference type="ARBA" id="ARBA00023163"/>
    </source>
</evidence>
<protein>
    <submittedName>
        <fullName evidence="6">LysR family transcriptional regulator</fullName>
    </submittedName>
</protein>
<dbReference type="GO" id="GO:0032993">
    <property type="term" value="C:protein-DNA complex"/>
    <property type="evidence" value="ECO:0007669"/>
    <property type="project" value="TreeGrafter"/>
</dbReference>
<proteinExistence type="inferred from homology"/>
<dbReference type="InterPro" id="IPR005119">
    <property type="entry name" value="LysR_subst-bd"/>
</dbReference>
<feature type="domain" description="HTH lysR-type" evidence="5">
    <location>
        <begin position="39"/>
        <end position="96"/>
    </location>
</feature>
<dbReference type="AlphaFoldDB" id="A0A3N0CFY6"/>
<comment type="similarity">
    <text evidence="1">Belongs to the LysR transcriptional regulatory family.</text>
</comment>
<dbReference type="GO" id="GO:0003677">
    <property type="term" value="F:DNA binding"/>
    <property type="evidence" value="ECO:0007669"/>
    <property type="project" value="UniProtKB-KW"/>
</dbReference>
<dbReference type="SUPFAM" id="SSF53850">
    <property type="entry name" value="Periplasmic binding protein-like II"/>
    <property type="match status" value="1"/>
</dbReference>
<dbReference type="SUPFAM" id="SSF46785">
    <property type="entry name" value="Winged helix' DNA-binding domain"/>
    <property type="match status" value="1"/>
</dbReference>
<dbReference type="PANTHER" id="PTHR30346">
    <property type="entry name" value="TRANSCRIPTIONAL DUAL REGULATOR HCAR-RELATED"/>
    <property type="match status" value="1"/>
</dbReference>
<keyword evidence="3" id="KW-0238">DNA-binding</keyword>
<evidence type="ECO:0000256" key="2">
    <source>
        <dbReference type="ARBA" id="ARBA00023015"/>
    </source>
</evidence>
<reference evidence="6 7" key="1">
    <citation type="submission" date="2018-11" db="EMBL/GenBank/DDBJ databases">
        <authorList>
            <person name="Li F."/>
        </authorList>
    </citation>
    <scope>NUCLEOTIDE SEQUENCE [LARGE SCALE GENOMIC DNA]</scope>
    <source>
        <strain evidence="6 7">Gsoil 097</strain>
    </source>
</reference>
<evidence type="ECO:0000256" key="1">
    <source>
        <dbReference type="ARBA" id="ARBA00009437"/>
    </source>
</evidence>
<dbReference type="Pfam" id="PF00126">
    <property type="entry name" value="HTH_1"/>
    <property type="match status" value="1"/>
</dbReference>
<dbReference type="Proteomes" id="UP000267128">
    <property type="component" value="Unassembled WGS sequence"/>
</dbReference>
<dbReference type="PROSITE" id="PS50931">
    <property type="entry name" value="HTH_LYSR"/>
    <property type="match status" value="1"/>
</dbReference>
<dbReference type="EMBL" id="RJSE01000007">
    <property type="protein sequence ID" value="RNL61903.1"/>
    <property type="molecule type" value="Genomic_DNA"/>
</dbReference>
<evidence type="ECO:0000259" key="5">
    <source>
        <dbReference type="PROSITE" id="PS50931"/>
    </source>
</evidence>
<dbReference type="InterPro" id="IPR000847">
    <property type="entry name" value="LysR_HTH_N"/>
</dbReference>
<evidence type="ECO:0000256" key="3">
    <source>
        <dbReference type="ARBA" id="ARBA00023125"/>
    </source>
</evidence>
<evidence type="ECO:0000313" key="7">
    <source>
        <dbReference type="Proteomes" id="UP000267128"/>
    </source>
</evidence>
<dbReference type="GO" id="GO:0003700">
    <property type="term" value="F:DNA-binding transcription factor activity"/>
    <property type="evidence" value="ECO:0007669"/>
    <property type="project" value="InterPro"/>
</dbReference>
<dbReference type="Pfam" id="PF03466">
    <property type="entry name" value="LysR_substrate"/>
    <property type="match status" value="1"/>
</dbReference>